<dbReference type="PRINTS" id="PR00080">
    <property type="entry name" value="SDRFAMILY"/>
</dbReference>
<dbReference type="EMBL" id="GAKP01005290">
    <property type="protein sequence ID" value="JAC53662.1"/>
    <property type="molecule type" value="Transcribed_RNA"/>
</dbReference>
<dbReference type="PIRSF" id="PIRSF000126">
    <property type="entry name" value="11-beta-HSD1"/>
    <property type="match status" value="1"/>
</dbReference>
<dbReference type="RefSeq" id="XP_011212638.1">
    <property type="nucleotide sequence ID" value="XM_011214336.3"/>
</dbReference>
<evidence type="ECO:0000256" key="1">
    <source>
        <dbReference type="ARBA" id="ARBA00006484"/>
    </source>
</evidence>
<dbReference type="InterPro" id="IPR036291">
    <property type="entry name" value="NAD(P)-bd_dom_sf"/>
</dbReference>
<evidence type="ECO:0000256" key="5">
    <source>
        <dbReference type="SAM" id="Phobius"/>
    </source>
</evidence>
<keyword evidence="7" id="KW-1185">Reference proteome</keyword>
<keyword evidence="5" id="KW-1133">Transmembrane helix</keyword>
<organism evidence="6">
    <name type="scientific">Bactrocera dorsalis</name>
    <name type="common">Oriental fruit fly</name>
    <name type="synonym">Dacus dorsalis</name>
    <dbReference type="NCBI Taxonomy" id="27457"/>
    <lineage>
        <taxon>Eukaryota</taxon>
        <taxon>Metazoa</taxon>
        <taxon>Ecdysozoa</taxon>
        <taxon>Arthropoda</taxon>
        <taxon>Hexapoda</taxon>
        <taxon>Insecta</taxon>
        <taxon>Pterygota</taxon>
        <taxon>Neoptera</taxon>
        <taxon>Endopterygota</taxon>
        <taxon>Diptera</taxon>
        <taxon>Brachycera</taxon>
        <taxon>Muscomorpha</taxon>
        <taxon>Tephritoidea</taxon>
        <taxon>Tephritidae</taxon>
        <taxon>Bactrocera</taxon>
        <taxon>Bactrocera</taxon>
    </lineage>
</organism>
<dbReference type="InterPro" id="IPR020904">
    <property type="entry name" value="Sc_DH/Rdtase_CS"/>
</dbReference>
<sequence>MSLDDVEKCVAPGQSGQWNSLYVLLGVILMPVALPFVLMECFYRLRVKRYRNELAEKVVLITGASSGLGESLAHAFYKSGCKLILAARRITELERVKKDLLGLDVGTVTFPPVILPLDLAELKDIPTFAQKALEVHNQIDILVNNGGISVRATAISSAVDIDLKLMVVNYFGSVALTKALLPSMLKRKSGHICFISSVQGKFALPYRSAYSASKHALQAFSDSLRSEVANKGVHVTCISPGYIRTQLSMNALTSKGETYGKMDKTTNSGMRPEKVANRILNAIVCKEKDVMISDLQAKFAYYVRSICPSFYFWIIEKRARRLEKEEAAEQKKVK</sequence>
<dbReference type="Pfam" id="PF00106">
    <property type="entry name" value="adh_short"/>
    <property type="match status" value="1"/>
</dbReference>
<reference evidence="6" key="1">
    <citation type="journal article" date="2014" name="BMC Genomics">
        <title>Characterizing the developmental transcriptome of the oriental fruit fly, Bactrocera dorsalis (Diptera: Tephritidae) through comparative genomic analysis with Drosophila melanogaster utilizing modENCODE datasets.</title>
        <authorList>
            <person name="Geib S.M."/>
            <person name="Calla B."/>
            <person name="Hall B."/>
            <person name="Hou S."/>
            <person name="Manoukis N.C."/>
        </authorList>
    </citation>
    <scope>NUCLEOTIDE SEQUENCE</scope>
    <source>
        <strain evidence="6">Punador</strain>
    </source>
</reference>
<dbReference type="AlphaFoldDB" id="A0A034WH73"/>
<dbReference type="PANTHER" id="PTHR44196:SF1">
    <property type="entry name" value="DEHYDROGENASE_REDUCTASE SDR FAMILY MEMBER 7B"/>
    <property type="match status" value="1"/>
</dbReference>
<dbReference type="GeneID" id="105232597"/>
<keyword evidence="5" id="KW-0812">Transmembrane</keyword>
<dbReference type="Gene3D" id="3.40.50.720">
    <property type="entry name" value="NAD(P)-binding Rossmann-like Domain"/>
    <property type="match status" value="1"/>
</dbReference>
<evidence type="ECO:0000313" key="8">
    <source>
        <dbReference type="RefSeq" id="XP_011212638.1"/>
    </source>
</evidence>
<keyword evidence="2" id="KW-0560">Oxidoreductase</keyword>
<evidence type="ECO:0000313" key="6">
    <source>
        <dbReference type="EMBL" id="JAC53662.1"/>
    </source>
</evidence>
<gene>
    <name evidence="6" type="primary">DHRS7</name>
    <name evidence="8" type="synonym">LOC105232597</name>
</gene>
<dbReference type="GO" id="GO:0016491">
    <property type="term" value="F:oxidoreductase activity"/>
    <property type="evidence" value="ECO:0007669"/>
    <property type="project" value="UniProtKB-KW"/>
</dbReference>
<dbReference type="SUPFAM" id="SSF51735">
    <property type="entry name" value="NAD(P)-binding Rossmann-fold domains"/>
    <property type="match status" value="1"/>
</dbReference>
<keyword evidence="5" id="KW-0472">Membrane</keyword>
<evidence type="ECO:0000256" key="2">
    <source>
        <dbReference type="ARBA" id="ARBA00023002"/>
    </source>
</evidence>
<dbReference type="Proteomes" id="UP001652620">
    <property type="component" value="Unplaced"/>
</dbReference>
<feature type="transmembrane region" description="Helical" evidence="5">
    <location>
        <begin position="20"/>
        <end position="43"/>
    </location>
</feature>
<dbReference type="KEGG" id="bdr:105232597"/>
<proteinExistence type="inferred from homology"/>
<dbReference type="RefSeq" id="XP_011212638.2">
    <property type="nucleotide sequence ID" value="XM_011214336.4"/>
</dbReference>
<comment type="function">
    <text evidence="3">Putative oxidoreductase.</text>
</comment>
<dbReference type="InterPro" id="IPR002347">
    <property type="entry name" value="SDR_fam"/>
</dbReference>
<dbReference type="EMBL" id="GAKP01005293">
    <property type="protein sequence ID" value="JAC53659.1"/>
    <property type="molecule type" value="Transcribed_RNA"/>
</dbReference>
<evidence type="ECO:0000256" key="4">
    <source>
        <dbReference type="RuleBase" id="RU000363"/>
    </source>
</evidence>
<comment type="similarity">
    <text evidence="1 4">Belongs to the short-chain dehydrogenases/reductases (SDR) family.</text>
</comment>
<reference evidence="8" key="2">
    <citation type="submission" date="2022-04" db="UniProtKB">
        <authorList>
            <consortium name="RefSeq"/>
        </authorList>
    </citation>
    <scope>IDENTIFICATION</scope>
    <source>
        <strain evidence="8">Punador</strain>
    </source>
</reference>
<dbReference type="OrthoDB" id="5307821at2759"/>
<dbReference type="PANTHER" id="PTHR44196">
    <property type="entry name" value="DEHYDROGENASE/REDUCTASE SDR FAMILY MEMBER 7B"/>
    <property type="match status" value="1"/>
</dbReference>
<dbReference type="NCBIfam" id="NF004825">
    <property type="entry name" value="PRK06181.1"/>
    <property type="match status" value="1"/>
</dbReference>
<evidence type="ECO:0000256" key="3">
    <source>
        <dbReference type="ARBA" id="ARBA00037096"/>
    </source>
</evidence>
<evidence type="ECO:0000313" key="7">
    <source>
        <dbReference type="Proteomes" id="UP001652620"/>
    </source>
</evidence>
<accession>A0A034WH73</accession>
<name>A0A034WH73_BACDO</name>
<dbReference type="PROSITE" id="PS00061">
    <property type="entry name" value="ADH_SHORT"/>
    <property type="match status" value="1"/>
</dbReference>
<dbReference type="GO" id="GO:0016020">
    <property type="term" value="C:membrane"/>
    <property type="evidence" value="ECO:0007669"/>
    <property type="project" value="TreeGrafter"/>
</dbReference>
<dbReference type="CDD" id="cd05332">
    <property type="entry name" value="11beta-HSD1_like_SDR_c"/>
    <property type="match status" value="1"/>
</dbReference>
<dbReference type="PRINTS" id="PR00081">
    <property type="entry name" value="GDHRDH"/>
</dbReference>
<protein>
    <submittedName>
        <fullName evidence="6 8">dehydrogenase/reductase SDR family protein 7-like</fullName>
    </submittedName>
</protein>